<organism evidence="1 2">
    <name type="scientific">Pleurodeles waltl</name>
    <name type="common">Iberian ribbed newt</name>
    <dbReference type="NCBI Taxonomy" id="8319"/>
    <lineage>
        <taxon>Eukaryota</taxon>
        <taxon>Metazoa</taxon>
        <taxon>Chordata</taxon>
        <taxon>Craniata</taxon>
        <taxon>Vertebrata</taxon>
        <taxon>Euteleostomi</taxon>
        <taxon>Amphibia</taxon>
        <taxon>Batrachia</taxon>
        <taxon>Caudata</taxon>
        <taxon>Salamandroidea</taxon>
        <taxon>Salamandridae</taxon>
        <taxon>Pleurodelinae</taxon>
        <taxon>Pleurodeles</taxon>
    </lineage>
</organism>
<accession>A0AAV7S3N2</accession>
<keyword evidence="2" id="KW-1185">Reference proteome</keyword>
<comment type="caution">
    <text evidence="1">The sequence shown here is derived from an EMBL/GenBank/DDBJ whole genome shotgun (WGS) entry which is preliminary data.</text>
</comment>
<proteinExistence type="predicted"/>
<protein>
    <submittedName>
        <fullName evidence="1">Uncharacterized protein</fullName>
    </submittedName>
</protein>
<name>A0AAV7S3N2_PLEWA</name>
<reference evidence="1" key="1">
    <citation type="journal article" date="2022" name="bioRxiv">
        <title>Sequencing and chromosome-scale assembly of the giantPleurodeles waltlgenome.</title>
        <authorList>
            <person name="Brown T."/>
            <person name="Elewa A."/>
            <person name="Iarovenko S."/>
            <person name="Subramanian E."/>
            <person name="Araus A.J."/>
            <person name="Petzold A."/>
            <person name="Susuki M."/>
            <person name="Suzuki K.-i.T."/>
            <person name="Hayashi T."/>
            <person name="Toyoda A."/>
            <person name="Oliveira C."/>
            <person name="Osipova E."/>
            <person name="Leigh N.D."/>
            <person name="Simon A."/>
            <person name="Yun M.H."/>
        </authorList>
    </citation>
    <scope>NUCLEOTIDE SEQUENCE</scope>
    <source>
        <strain evidence="1">20211129_DDA</strain>
        <tissue evidence="1">Liver</tissue>
    </source>
</reference>
<dbReference type="AlphaFoldDB" id="A0AAV7S3N2"/>
<sequence>MIESSLTIMGSKCGGDSEHLLRWGQRLIDVLEQASSRRTGVGRAYWALLRGVRTPALCVGLSGVCTGRQIRTRGWPGRARIVWSPEPGGQLLRGGVHTGEGCVRPSCGAGKLARRCRAGAGLAGGPLRPELYQLRGETDLLGDLRAGGHVLRIGVSVGYRPDPDPGSVRD</sequence>
<evidence type="ECO:0000313" key="1">
    <source>
        <dbReference type="EMBL" id="KAJ1158119.1"/>
    </source>
</evidence>
<evidence type="ECO:0000313" key="2">
    <source>
        <dbReference type="Proteomes" id="UP001066276"/>
    </source>
</evidence>
<dbReference type="EMBL" id="JANPWB010000009">
    <property type="protein sequence ID" value="KAJ1158119.1"/>
    <property type="molecule type" value="Genomic_DNA"/>
</dbReference>
<dbReference type="Proteomes" id="UP001066276">
    <property type="component" value="Chromosome 5"/>
</dbReference>
<gene>
    <name evidence="1" type="ORF">NDU88_010813</name>
</gene>